<dbReference type="PANTHER" id="PTHR43712:SF1">
    <property type="entry name" value="HYPOTHETICAL O-METHYLTRANSFERASE (EUROFUNG)-RELATED"/>
    <property type="match status" value="1"/>
</dbReference>
<reference evidence="5 6" key="1">
    <citation type="journal article" date="2018" name="Mol. Ecol.">
        <title>The obligate alkalophilic soda-lake fungus Sodiomyces alkalinus has shifted to a protein diet.</title>
        <authorList>
            <person name="Grum-Grzhimaylo A.A."/>
            <person name="Falkoski D.L."/>
            <person name="van den Heuvel J."/>
            <person name="Valero-Jimenez C.A."/>
            <person name="Min B."/>
            <person name="Choi I.G."/>
            <person name="Lipzen A."/>
            <person name="Daum C.G."/>
            <person name="Aanen D.K."/>
            <person name="Tsang A."/>
            <person name="Henrissat B."/>
            <person name="Bilanenko E.N."/>
            <person name="de Vries R.P."/>
            <person name="van Kan J.A.L."/>
            <person name="Grigoriev I.V."/>
            <person name="Debets A.J.M."/>
        </authorList>
    </citation>
    <scope>NUCLEOTIDE SEQUENCE [LARGE SCALE GENOMIC DNA]</scope>
    <source>
        <strain evidence="5 6">F11</strain>
    </source>
</reference>
<accession>A0A3N2Q2P8</accession>
<dbReference type="EMBL" id="ML119052">
    <property type="protein sequence ID" value="ROT41044.1"/>
    <property type="molecule type" value="Genomic_DNA"/>
</dbReference>
<dbReference type="RefSeq" id="XP_028468850.1">
    <property type="nucleotide sequence ID" value="XM_028613967.1"/>
</dbReference>
<dbReference type="Pfam" id="PF00891">
    <property type="entry name" value="Methyltransf_2"/>
    <property type="match status" value="1"/>
</dbReference>
<dbReference type="PANTHER" id="PTHR43712">
    <property type="entry name" value="PUTATIVE (AFU_ORTHOLOGUE AFUA_4G14580)-RELATED"/>
    <property type="match status" value="1"/>
</dbReference>
<dbReference type="GO" id="GO:0008171">
    <property type="term" value="F:O-methyltransferase activity"/>
    <property type="evidence" value="ECO:0007669"/>
    <property type="project" value="InterPro"/>
</dbReference>
<dbReference type="GeneID" id="39582445"/>
<dbReference type="PROSITE" id="PS51683">
    <property type="entry name" value="SAM_OMT_II"/>
    <property type="match status" value="1"/>
</dbReference>
<proteinExistence type="predicted"/>
<dbReference type="AlphaFoldDB" id="A0A3N2Q2P8"/>
<dbReference type="GO" id="GO:0032259">
    <property type="term" value="P:methylation"/>
    <property type="evidence" value="ECO:0007669"/>
    <property type="project" value="UniProtKB-KW"/>
</dbReference>
<evidence type="ECO:0000313" key="6">
    <source>
        <dbReference type="Proteomes" id="UP000272025"/>
    </source>
</evidence>
<dbReference type="InterPro" id="IPR036388">
    <property type="entry name" value="WH-like_DNA-bd_sf"/>
</dbReference>
<evidence type="ECO:0000256" key="1">
    <source>
        <dbReference type="ARBA" id="ARBA00022603"/>
    </source>
</evidence>
<keyword evidence="2 5" id="KW-0808">Transferase</keyword>
<evidence type="ECO:0000259" key="4">
    <source>
        <dbReference type="Pfam" id="PF00891"/>
    </source>
</evidence>
<gene>
    <name evidence="5" type="ORF">SODALDRAFT_357068</name>
</gene>
<dbReference type="STRING" id="1314773.A0A3N2Q2P8"/>
<evidence type="ECO:0000313" key="5">
    <source>
        <dbReference type="EMBL" id="ROT41044.1"/>
    </source>
</evidence>
<dbReference type="Proteomes" id="UP000272025">
    <property type="component" value="Unassembled WGS sequence"/>
</dbReference>
<dbReference type="InterPro" id="IPR001077">
    <property type="entry name" value="COMT_C"/>
</dbReference>
<feature type="domain" description="O-methyltransferase C-terminal" evidence="4">
    <location>
        <begin position="289"/>
        <end position="435"/>
    </location>
</feature>
<dbReference type="OrthoDB" id="1535081at2759"/>
<evidence type="ECO:0000256" key="3">
    <source>
        <dbReference type="ARBA" id="ARBA00022691"/>
    </source>
</evidence>
<keyword evidence="3" id="KW-0949">S-adenosyl-L-methionine</keyword>
<keyword evidence="6" id="KW-1185">Reference proteome</keyword>
<dbReference type="Gene3D" id="3.40.50.150">
    <property type="entry name" value="Vaccinia Virus protein VP39"/>
    <property type="match status" value="1"/>
</dbReference>
<dbReference type="InterPro" id="IPR016461">
    <property type="entry name" value="COMT-like"/>
</dbReference>
<name>A0A3N2Q2P8_SODAK</name>
<dbReference type="InterPro" id="IPR029063">
    <property type="entry name" value="SAM-dependent_MTases_sf"/>
</dbReference>
<protein>
    <submittedName>
        <fullName evidence="5">S-adenosyl-L-methionine-dependent methyltransferase</fullName>
    </submittedName>
</protein>
<sequence length="458" mass="50500">MSTPAQESDGGDMLEKLHLLTPELLNSITAYSAATSSKTPAHGDDADRVETERRERIVEAAQAIVDAARPPQPEWMNQSTAGAEFVALRLFIEWGAFEVIPVEGSISYEDLAHEMDAEVQLLTGGAGAGVKELREKTDGESETNTARLAWLMVSSGLLEQVGEDRVRHTPKSRQLTESVPLRSMWQLMFDNSFTSSASLPRYFRTYGRREPKGLTHIPFTFAHGAPEKKFWDVLNAEPGRMQVFMHAMTAIDKQVPLMGPITGLYDFGWVADVVADEKKKSSSSDHNRPLLVDVGGGKGHCIKAFCAGEDSPLSQDRCVLQDVAPVIEVVRSDEASGLAGVTLMAIDFHVEQPVKGALIYYIRHCLHNYDDDTVVGIMKRTAEAMADDSRLLVAEYVMSNPPSRFSIWMDFIMMMSGGKERTAALWEEVGSRAGLRLVAFHGIEVSLDGHAVIEFAKR</sequence>
<keyword evidence="1 5" id="KW-0489">Methyltransferase</keyword>
<evidence type="ECO:0000256" key="2">
    <source>
        <dbReference type="ARBA" id="ARBA00022679"/>
    </source>
</evidence>
<organism evidence="5 6">
    <name type="scientific">Sodiomyces alkalinus (strain CBS 110278 / VKM F-3762 / F11)</name>
    <name type="common">Alkaliphilic filamentous fungus</name>
    <dbReference type="NCBI Taxonomy" id="1314773"/>
    <lineage>
        <taxon>Eukaryota</taxon>
        <taxon>Fungi</taxon>
        <taxon>Dikarya</taxon>
        <taxon>Ascomycota</taxon>
        <taxon>Pezizomycotina</taxon>
        <taxon>Sordariomycetes</taxon>
        <taxon>Hypocreomycetidae</taxon>
        <taxon>Glomerellales</taxon>
        <taxon>Plectosphaerellaceae</taxon>
        <taxon>Sodiomyces</taxon>
    </lineage>
</organism>
<dbReference type="SUPFAM" id="SSF53335">
    <property type="entry name" value="S-adenosyl-L-methionine-dependent methyltransferases"/>
    <property type="match status" value="1"/>
</dbReference>
<dbReference type="Gene3D" id="1.10.10.10">
    <property type="entry name" value="Winged helix-like DNA-binding domain superfamily/Winged helix DNA-binding domain"/>
    <property type="match status" value="1"/>
</dbReference>